<protein>
    <submittedName>
        <fullName evidence="1">Uncharacterized protein</fullName>
    </submittedName>
</protein>
<evidence type="ECO:0000313" key="2">
    <source>
        <dbReference type="Proteomes" id="UP001465755"/>
    </source>
</evidence>
<dbReference type="EMBL" id="JALJOQ010000039">
    <property type="protein sequence ID" value="KAK9805984.1"/>
    <property type="molecule type" value="Genomic_DNA"/>
</dbReference>
<sequence>MNLRSALVFTSAPDPEPNIEAAKAEEVEYKDGWTDIAFIALCRKAYGSLAGWQSERSWRDGPETFAGMVEVSRVLMKGKTAAQQKDAVIAGFPQVPGWFRKLFPYSNEAVSTSRNVDIFQRASV</sequence>
<name>A0AAW1PC24_9CHLO</name>
<comment type="caution">
    <text evidence="1">The sequence shown here is derived from an EMBL/GenBank/DDBJ whole genome shotgun (WGS) entry which is preliminary data.</text>
</comment>
<accession>A0AAW1PC24</accession>
<gene>
    <name evidence="1" type="ORF">WJX73_000029</name>
</gene>
<reference evidence="1 2" key="1">
    <citation type="journal article" date="2024" name="Nat. Commun.">
        <title>Phylogenomics reveals the evolutionary origins of lichenization in chlorophyte algae.</title>
        <authorList>
            <person name="Puginier C."/>
            <person name="Libourel C."/>
            <person name="Otte J."/>
            <person name="Skaloud P."/>
            <person name="Haon M."/>
            <person name="Grisel S."/>
            <person name="Petersen M."/>
            <person name="Berrin J.G."/>
            <person name="Delaux P.M."/>
            <person name="Dal Grande F."/>
            <person name="Keller J."/>
        </authorList>
    </citation>
    <scope>NUCLEOTIDE SEQUENCE [LARGE SCALE GENOMIC DNA]</scope>
    <source>
        <strain evidence="1 2">SAG 2036</strain>
    </source>
</reference>
<dbReference type="AlphaFoldDB" id="A0AAW1PC24"/>
<dbReference type="Proteomes" id="UP001465755">
    <property type="component" value="Unassembled WGS sequence"/>
</dbReference>
<proteinExistence type="predicted"/>
<evidence type="ECO:0000313" key="1">
    <source>
        <dbReference type="EMBL" id="KAK9805984.1"/>
    </source>
</evidence>
<organism evidence="1 2">
    <name type="scientific">Symbiochloris irregularis</name>
    <dbReference type="NCBI Taxonomy" id="706552"/>
    <lineage>
        <taxon>Eukaryota</taxon>
        <taxon>Viridiplantae</taxon>
        <taxon>Chlorophyta</taxon>
        <taxon>core chlorophytes</taxon>
        <taxon>Trebouxiophyceae</taxon>
        <taxon>Trebouxiales</taxon>
        <taxon>Trebouxiaceae</taxon>
        <taxon>Symbiochloris</taxon>
    </lineage>
</organism>
<keyword evidence="2" id="KW-1185">Reference proteome</keyword>